<reference evidence="1 2" key="1">
    <citation type="submission" date="2019-12" db="EMBL/GenBank/DDBJ databases">
        <title>Genomic-based taxomic classification of the family Erythrobacteraceae.</title>
        <authorList>
            <person name="Xu L."/>
        </authorList>
    </citation>
    <scope>NUCLEOTIDE SEQUENCE [LARGE SCALE GENOMIC DNA]</scope>
    <source>
        <strain evidence="1 2">LMG 29518</strain>
    </source>
</reference>
<dbReference type="Proteomes" id="UP000438476">
    <property type="component" value="Unassembled WGS sequence"/>
</dbReference>
<protein>
    <submittedName>
        <fullName evidence="1">Uncharacterized protein</fullName>
    </submittedName>
</protein>
<gene>
    <name evidence="1" type="ORF">GRI91_06255</name>
</gene>
<keyword evidence="2" id="KW-1185">Reference proteome</keyword>
<evidence type="ECO:0000313" key="2">
    <source>
        <dbReference type="Proteomes" id="UP000438476"/>
    </source>
</evidence>
<name>A0A6I4T5Z3_9SPHN</name>
<dbReference type="AlphaFoldDB" id="A0A6I4T5Z3"/>
<proteinExistence type="predicted"/>
<evidence type="ECO:0000313" key="1">
    <source>
        <dbReference type="EMBL" id="MXO65350.1"/>
    </source>
</evidence>
<dbReference type="EMBL" id="WTYT01000002">
    <property type="protein sequence ID" value="MXO65350.1"/>
    <property type="molecule type" value="Genomic_DNA"/>
</dbReference>
<dbReference type="RefSeq" id="WP_160735750.1">
    <property type="nucleotide sequence ID" value="NZ_WTYT01000002.1"/>
</dbReference>
<comment type="caution">
    <text evidence="1">The sequence shown here is derived from an EMBL/GenBank/DDBJ whole genome shotgun (WGS) entry which is preliminary data.</text>
</comment>
<sequence>MNGDDLLKEFERRIMRAKGTKSVTDTVLARAIGVTQPQLGNYRGKELTPRQVVNLVEKYAKASENRLVAETVVPIVEFLQVDRTESRRGARWELFQSADEQGNEHPYLTGLRAALEDKHGIYVFHDSRGRAIYAGKAQRLSLWTEMNNAFNRDRGEVQSIKRVSHPQNRVEYREPMEQKRQIAKQPIALHDVASYCSAYEVPDQLIGKFEALIVRAFANDLLNVRMEHF</sequence>
<dbReference type="OrthoDB" id="5519787at2"/>
<organism evidence="1 2">
    <name type="scientific">Altericroceibacterium endophyticum</name>
    <dbReference type="NCBI Taxonomy" id="1808508"/>
    <lineage>
        <taxon>Bacteria</taxon>
        <taxon>Pseudomonadati</taxon>
        <taxon>Pseudomonadota</taxon>
        <taxon>Alphaproteobacteria</taxon>
        <taxon>Sphingomonadales</taxon>
        <taxon>Erythrobacteraceae</taxon>
        <taxon>Altericroceibacterium</taxon>
    </lineage>
</organism>
<accession>A0A6I4T5Z3</accession>